<evidence type="ECO:0000313" key="2">
    <source>
        <dbReference type="Proteomes" id="UP000216033"/>
    </source>
</evidence>
<accession>A0A270BIG1</accession>
<reference evidence="1 2" key="1">
    <citation type="submission" date="2017-04" db="EMBL/GenBank/DDBJ databases">
        <title>Kefir bacterial isolates.</title>
        <authorList>
            <person name="Kim Y."/>
            <person name="Blasche S."/>
            <person name="Patil K.R."/>
        </authorList>
    </citation>
    <scope>NUCLEOTIDE SEQUENCE [LARGE SCALE GENOMIC DNA]</scope>
    <source>
        <strain evidence="1 2">KR-2</strain>
    </source>
</reference>
<evidence type="ECO:0000313" key="1">
    <source>
        <dbReference type="EMBL" id="PAL24785.1"/>
    </source>
</evidence>
<sequence>MSTPHHAPSPVPALSPALAGMLEGFRPGGFAPAPSLEQEARAALPAYARALAPLPHAELARVIEEFAEMLNAGVANPLPGVALQLRCVAFVAACAGVPALAWRGPAVHRALVAFTFFPSAAQLVALLEAQCGLARVTYGRLKLLVAEADTRQARARAQAVRWAQWERLSATRAVYNSVDNVDYSKIRPESDHNHK</sequence>
<organism evidence="1 2">
    <name type="scientific">Acetobacter syzygii</name>
    <dbReference type="NCBI Taxonomy" id="146476"/>
    <lineage>
        <taxon>Bacteria</taxon>
        <taxon>Pseudomonadati</taxon>
        <taxon>Pseudomonadota</taxon>
        <taxon>Alphaproteobacteria</taxon>
        <taxon>Acetobacterales</taxon>
        <taxon>Acetobacteraceae</taxon>
        <taxon>Acetobacter</taxon>
    </lineage>
</organism>
<keyword evidence="2" id="KW-1185">Reference proteome</keyword>
<protein>
    <submittedName>
        <fullName evidence="1">Uncharacterized protein</fullName>
    </submittedName>
</protein>
<dbReference type="RefSeq" id="WP_095351490.1">
    <property type="nucleotide sequence ID" value="NZ_NDFO01000008.1"/>
</dbReference>
<comment type="caution">
    <text evidence="1">The sequence shown here is derived from an EMBL/GenBank/DDBJ whole genome shotgun (WGS) entry which is preliminary data.</text>
</comment>
<dbReference type="EMBL" id="NDFP01000008">
    <property type="protein sequence ID" value="PAL24785.1"/>
    <property type="molecule type" value="Genomic_DNA"/>
</dbReference>
<name>A0A270BIG1_9PROT</name>
<proteinExistence type="predicted"/>
<dbReference type="STRING" id="1231343.Absy_008_173"/>
<dbReference type="OrthoDB" id="7219410at2"/>
<dbReference type="AlphaFoldDB" id="A0A270BIG1"/>
<gene>
    <name evidence="1" type="ORF">B9K05_08805</name>
</gene>
<dbReference type="Proteomes" id="UP000216033">
    <property type="component" value="Unassembled WGS sequence"/>
</dbReference>